<comment type="subcellular location">
    <subcellularLocation>
        <location evidence="1">Cytoplasm</location>
    </subcellularLocation>
</comment>
<dbReference type="PANTHER" id="PTHR36837">
    <property type="entry name" value="POLY(3-HYDROXYALKANOATE) POLYMERASE SUBUNIT PHAC"/>
    <property type="match status" value="1"/>
</dbReference>
<evidence type="ECO:0000256" key="2">
    <source>
        <dbReference type="ARBA" id="ARBA00022490"/>
    </source>
</evidence>
<proteinExistence type="predicted"/>
<name>A0A1H1QVV7_9PSED</name>
<protein>
    <submittedName>
        <fullName evidence="6">Polyhydroxyalkanoate synthase</fullName>
    </submittedName>
</protein>
<dbReference type="InterPro" id="IPR010941">
    <property type="entry name" value="PhaC_N"/>
</dbReference>
<dbReference type="GO" id="GO:0016746">
    <property type="term" value="F:acyltransferase activity"/>
    <property type="evidence" value="ECO:0007669"/>
    <property type="project" value="UniProtKB-KW"/>
</dbReference>
<dbReference type="Gene3D" id="3.40.50.1820">
    <property type="entry name" value="alpha/beta hydrolase"/>
    <property type="match status" value="1"/>
</dbReference>
<dbReference type="GO" id="GO:0005737">
    <property type="term" value="C:cytoplasm"/>
    <property type="evidence" value="ECO:0007669"/>
    <property type="project" value="UniProtKB-SubCell"/>
</dbReference>
<organism evidence="6 7">
    <name type="scientific">Pseudomonas oryzae</name>
    <dbReference type="NCBI Taxonomy" id="1392877"/>
    <lineage>
        <taxon>Bacteria</taxon>
        <taxon>Pseudomonadati</taxon>
        <taxon>Pseudomonadota</taxon>
        <taxon>Gammaproteobacteria</taxon>
        <taxon>Pseudomonadales</taxon>
        <taxon>Pseudomonadaceae</taxon>
        <taxon>Pseudomonas</taxon>
    </lineage>
</organism>
<dbReference type="RefSeq" id="WP_090348310.1">
    <property type="nucleotide sequence ID" value="NZ_LT629751.1"/>
</dbReference>
<keyword evidence="3" id="KW-0808">Transferase</keyword>
<keyword evidence="4" id="KW-0012">Acyltransferase</keyword>
<dbReference type="EMBL" id="LT629751">
    <property type="protein sequence ID" value="SDS27612.1"/>
    <property type="molecule type" value="Genomic_DNA"/>
</dbReference>
<dbReference type="InterPro" id="IPR051321">
    <property type="entry name" value="PHA/PHB_synthase"/>
</dbReference>
<accession>A0A1H1QVV7</accession>
<reference evidence="7" key="1">
    <citation type="submission" date="2016-10" db="EMBL/GenBank/DDBJ databases">
        <authorList>
            <person name="Varghese N."/>
            <person name="Submissions S."/>
        </authorList>
    </citation>
    <scope>NUCLEOTIDE SEQUENCE [LARGE SCALE GENOMIC DNA]</scope>
    <source>
        <strain evidence="7">KCTC 32247</strain>
    </source>
</reference>
<dbReference type="Pfam" id="PF07167">
    <property type="entry name" value="PhaC_N"/>
    <property type="match status" value="1"/>
</dbReference>
<evidence type="ECO:0000256" key="3">
    <source>
        <dbReference type="ARBA" id="ARBA00022679"/>
    </source>
</evidence>
<dbReference type="PANTHER" id="PTHR36837:SF5">
    <property type="entry name" value="POLY-3-HYDROXYBUTYRATE SYNTHASE"/>
    <property type="match status" value="1"/>
</dbReference>
<evidence type="ECO:0000256" key="1">
    <source>
        <dbReference type="ARBA" id="ARBA00004496"/>
    </source>
</evidence>
<dbReference type="NCBIfam" id="TIGR01838">
    <property type="entry name" value="PHA_synth_I"/>
    <property type="match status" value="1"/>
</dbReference>
<dbReference type="Proteomes" id="UP000243359">
    <property type="component" value="Chromosome I"/>
</dbReference>
<dbReference type="GO" id="GO:0042619">
    <property type="term" value="P:poly-hydroxybutyrate biosynthetic process"/>
    <property type="evidence" value="ECO:0007669"/>
    <property type="project" value="InterPro"/>
</dbReference>
<evidence type="ECO:0000259" key="5">
    <source>
        <dbReference type="Pfam" id="PF07167"/>
    </source>
</evidence>
<evidence type="ECO:0000313" key="7">
    <source>
        <dbReference type="Proteomes" id="UP000243359"/>
    </source>
</evidence>
<keyword evidence="2" id="KW-0963">Cytoplasm</keyword>
<feature type="domain" description="Poly-beta-hydroxybutyrate polymerase N-terminal" evidence="5">
    <location>
        <begin position="80"/>
        <end position="245"/>
    </location>
</feature>
<evidence type="ECO:0000256" key="4">
    <source>
        <dbReference type="ARBA" id="ARBA00023315"/>
    </source>
</evidence>
<dbReference type="AlphaFoldDB" id="A0A1H1QVV7"/>
<dbReference type="InterPro" id="IPR029058">
    <property type="entry name" value="AB_hydrolase_fold"/>
</dbReference>
<keyword evidence="7" id="KW-1185">Reference proteome</keyword>
<dbReference type="InterPro" id="IPR010963">
    <property type="entry name" value="PHA_synth_I"/>
</dbReference>
<dbReference type="SUPFAM" id="SSF53474">
    <property type="entry name" value="alpha/beta-Hydrolases"/>
    <property type="match status" value="1"/>
</dbReference>
<dbReference type="STRING" id="1392877.SAMN05216221_1457"/>
<sequence>MNNAPPFSAFFSANLPFVVRAALEPLRFWVRQNPWFQGQDTDAWFAVDSEALNALQSEYNGEWARLGMQMLTQQPFAFSDARFAGNAWNQPLFGALAALYLLNSRFLMRLIDLLPIDSARLRKRLAFLVEQLVAAGAPSNYLGSNPEALERAVQTGGASLFSGLLHLASDLKEGKLRQCDSAAFEVGVNLANTPGQVVYQNPLFQLIQYAPQSETQYQRPLLLVPPAINKFYILDLQPESSLVRHALEQGHPVYLMSWRNVDQDMATTTWDDYVEQGILEAIRVTQAISGEQQLNMLGYCVGGTLLACGLGVLAARGKKPAASLTLLVTLLDFADTGLLSVFIDEQIVRYRERTIGGEGGKYGLFRGEEMGNTFSLLRPNELWWNYGVEKYLKGQKPRALDLLYWNNDHTHLPGAMYCWYLRHTYLQNELKSGTLEVCGEILDLGRLDMPTYLVGAREDHIVPWRSAFTSGRLLKGPSRFVLGASGHIAGIINPASKNKRSYWTSETPATDPEQWLASATEQPGSWWVDWSNWLGQHAGKRGKPAASLGSADYPPLEAAPGHYVLERG</sequence>
<gene>
    <name evidence="6" type="ORF">SAMN05216221_1457</name>
</gene>
<evidence type="ECO:0000313" key="6">
    <source>
        <dbReference type="EMBL" id="SDS27612.1"/>
    </source>
</evidence>
<dbReference type="OrthoDB" id="7208816at2"/>